<dbReference type="SUPFAM" id="SSF47699">
    <property type="entry name" value="Bifunctional inhibitor/lipid-transfer protein/seed storage 2S albumin"/>
    <property type="match status" value="1"/>
</dbReference>
<dbReference type="Pfam" id="PF14547">
    <property type="entry name" value="Hydrophob_seed"/>
    <property type="match status" value="1"/>
</dbReference>
<evidence type="ECO:0000259" key="2">
    <source>
        <dbReference type="SMART" id="SM00499"/>
    </source>
</evidence>
<dbReference type="InterPro" id="IPR036312">
    <property type="entry name" value="Bifun_inhib/LTP/seed_sf"/>
</dbReference>
<gene>
    <name evidence="3" type="ORF">DEO72_LG1g873</name>
</gene>
<dbReference type="InterPro" id="IPR027923">
    <property type="entry name" value="Hydrophob_seed_dom"/>
</dbReference>
<name>A0A4D6KRL0_VIGUN</name>
<keyword evidence="4" id="KW-1185">Reference proteome</keyword>
<feature type="domain" description="Bifunctional inhibitor/plant lipid transfer protein/seed storage helical" evidence="2">
    <location>
        <begin position="47"/>
        <end position="118"/>
    </location>
</feature>
<accession>A0A4D6KRL0</accession>
<organism evidence="3 4">
    <name type="scientific">Vigna unguiculata</name>
    <name type="common">Cowpea</name>
    <dbReference type="NCBI Taxonomy" id="3917"/>
    <lineage>
        <taxon>Eukaryota</taxon>
        <taxon>Viridiplantae</taxon>
        <taxon>Streptophyta</taxon>
        <taxon>Embryophyta</taxon>
        <taxon>Tracheophyta</taxon>
        <taxon>Spermatophyta</taxon>
        <taxon>Magnoliopsida</taxon>
        <taxon>eudicotyledons</taxon>
        <taxon>Gunneridae</taxon>
        <taxon>Pentapetalae</taxon>
        <taxon>rosids</taxon>
        <taxon>fabids</taxon>
        <taxon>Fabales</taxon>
        <taxon>Fabaceae</taxon>
        <taxon>Papilionoideae</taxon>
        <taxon>50 kb inversion clade</taxon>
        <taxon>NPAAA clade</taxon>
        <taxon>indigoferoid/millettioid clade</taxon>
        <taxon>Phaseoleae</taxon>
        <taxon>Vigna</taxon>
    </lineage>
</organism>
<reference evidence="3 4" key="1">
    <citation type="submission" date="2019-04" db="EMBL/GenBank/DDBJ databases">
        <title>An improved genome assembly and genetic linkage map for asparagus bean, Vigna unguiculata ssp. sesquipedialis.</title>
        <authorList>
            <person name="Xia Q."/>
            <person name="Zhang R."/>
            <person name="Dong Y."/>
        </authorList>
    </citation>
    <scope>NUCLEOTIDE SEQUENCE [LARGE SCALE GENOMIC DNA]</scope>
    <source>
        <tissue evidence="3">Leaf</tissue>
    </source>
</reference>
<evidence type="ECO:0000256" key="1">
    <source>
        <dbReference type="ARBA" id="ARBA00008965"/>
    </source>
</evidence>
<dbReference type="SMART" id="SM00499">
    <property type="entry name" value="AAI"/>
    <property type="match status" value="1"/>
</dbReference>
<dbReference type="Proteomes" id="UP000501690">
    <property type="component" value="Linkage Group LG1"/>
</dbReference>
<evidence type="ECO:0000313" key="3">
    <source>
        <dbReference type="EMBL" id="QCD77251.1"/>
    </source>
</evidence>
<proteinExistence type="inferred from homology"/>
<sequence length="130" mass="13818">MALKGSVASTYVAALLLFLNMLSYTIVSSTYIPVIPDPSLPYKKGTCPMDAGKLGVCAKVLNLANVKPGSLLTLPCCTLIKDLADIEAAACLYTALKPNVIAINLNLPDSLNLLLRNCGRKTSNADFEFP</sequence>
<evidence type="ECO:0000313" key="4">
    <source>
        <dbReference type="Proteomes" id="UP000501690"/>
    </source>
</evidence>
<dbReference type="EMBL" id="CP039345">
    <property type="protein sequence ID" value="QCD77251.1"/>
    <property type="molecule type" value="Genomic_DNA"/>
</dbReference>
<dbReference type="InterPro" id="IPR051636">
    <property type="entry name" value="Plant_LTP/defense-related"/>
</dbReference>
<comment type="similarity">
    <text evidence="1">Belongs to the plant LTP family. PEARLI1 subfamily.</text>
</comment>
<dbReference type="PANTHER" id="PTHR31731">
    <property type="match status" value="1"/>
</dbReference>
<dbReference type="InterPro" id="IPR016140">
    <property type="entry name" value="Bifunc_inhib/LTP/seed_store"/>
</dbReference>
<dbReference type="AlphaFoldDB" id="A0A4D6KRL0"/>
<protein>
    <submittedName>
        <fullName evidence="3">Hydrophobic seed protein</fullName>
    </submittedName>
</protein>
<dbReference type="Gene3D" id="1.10.110.10">
    <property type="entry name" value="Plant lipid-transfer and hydrophobic proteins"/>
    <property type="match status" value="1"/>
</dbReference>
<dbReference type="CDD" id="cd01958">
    <property type="entry name" value="HPS_like"/>
    <property type="match status" value="1"/>
</dbReference>